<proteinExistence type="predicted"/>
<gene>
    <name evidence="6" type="ORF">EV686_101229</name>
</gene>
<dbReference type="PANTHER" id="PTHR21496:SF23">
    <property type="entry name" value="3-PHENYLPROPIONATE_CINNAMIC ACID DIOXYGENASE FERREDOXIN SUBUNIT"/>
    <property type="match status" value="1"/>
</dbReference>
<dbReference type="InterPro" id="IPR036922">
    <property type="entry name" value="Rieske_2Fe-2S_sf"/>
</dbReference>
<dbReference type="PANTHER" id="PTHR21496">
    <property type="entry name" value="FERREDOXIN-RELATED"/>
    <property type="match status" value="1"/>
</dbReference>
<evidence type="ECO:0000259" key="5">
    <source>
        <dbReference type="PROSITE" id="PS51296"/>
    </source>
</evidence>
<comment type="caution">
    <text evidence="6">The sequence shown here is derived from an EMBL/GenBank/DDBJ whole genome shotgun (WGS) entry which is preliminary data.</text>
</comment>
<evidence type="ECO:0000256" key="1">
    <source>
        <dbReference type="ARBA" id="ARBA00022714"/>
    </source>
</evidence>
<dbReference type="CDD" id="cd03467">
    <property type="entry name" value="Rieske"/>
    <property type="match status" value="1"/>
</dbReference>
<dbReference type="EMBL" id="SMBX01000001">
    <property type="protein sequence ID" value="TCV02772.1"/>
    <property type="molecule type" value="Genomic_DNA"/>
</dbReference>
<evidence type="ECO:0000256" key="3">
    <source>
        <dbReference type="ARBA" id="ARBA00023004"/>
    </source>
</evidence>
<keyword evidence="2" id="KW-0479">Metal-binding</keyword>
<keyword evidence="7" id="KW-1185">Reference proteome</keyword>
<dbReference type="Proteomes" id="UP000294692">
    <property type="component" value="Unassembled WGS sequence"/>
</dbReference>
<accession>A0A4R3VG52</accession>
<evidence type="ECO:0000313" key="7">
    <source>
        <dbReference type="Proteomes" id="UP000294692"/>
    </source>
</evidence>
<feature type="domain" description="Rieske" evidence="5">
    <location>
        <begin position="3"/>
        <end position="119"/>
    </location>
</feature>
<name>A0A4R3VG52_9BURK</name>
<dbReference type="Pfam" id="PF00355">
    <property type="entry name" value="Rieske"/>
    <property type="match status" value="1"/>
</dbReference>
<sequence>MNELFVAESDQIAEGQRQFIEHEGQQIAVLRVQGELVAYLNICPHQGGPVCEGMLIHKVVDVLDADRCHQGMRFDENTLHIVCPWHGWEFNARTGVSAGAGNWKLRSFPVQEREGKIYVRIL</sequence>
<dbReference type="RefSeq" id="WP_132472621.1">
    <property type="nucleotide sequence ID" value="NZ_JBEBWM010000019.1"/>
</dbReference>
<evidence type="ECO:0000256" key="4">
    <source>
        <dbReference type="ARBA" id="ARBA00023014"/>
    </source>
</evidence>
<evidence type="ECO:0000313" key="6">
    <source>
        <dbReference type="EMBL" id="TCV02772.1"/>
    </source>
</evidence>
<keyword evidence="4" id="KW-0411">Iron-sulfur</keyword>
<protein>
    <submittedName>
        <fullName evidence="6">Nitrite reductase/ring-hydroxylating ferredoxin subunit</fullName>
    </submittedName>
</protein>
<reference evidence="6 7" key="1">
    <citation type="submission" date="2019-03" db="EMBL/GenBank/DDBJ databases">
        <title>Genomic Encyclopedia of Type Strains, Phase IV (KMG-IV): sequencing the most valuable type-strain genomes for metagenomic binning, comparative biology and taxonomic classification.</title>
        <authorList>
            <person name="Goeker M."/>
        </authorList>
    </citation>
    <scope>NUCLEOTIDE SEQUENCE [LARGE SCALE GENOMIC DNA]</scope>
    <source>
        <strain evidence="6 7">DSM 100048</strain>
    </source>
</reference>
<dbReference type="SUPFAM" id="SSF50022">
    <property type="entry name" value="ISP domain"/>
    <property type="match status" value="1"/>
</dbReference>
<keyword evidence="3" id="KW-0408">Iron</keyword>
<dbReference type="Gene3D" id="2.102.10.10">
    <property type="entry name" value="Rieske [2Fe-2S] iron-sulphur domain"/>
    <property type="match status" value="1"/>
</dbReference>
<dbReference type="AlphaFoldDB" id="A0A4R3VG52"/>
<dbReference type="PROSITE" id="PS51296">
    <property type="entry name" value="RIESKE"/>
    <property type="match status" value="1"/>
</dbReference>
<dbReference type="GO" id="GO:0046872">
    <property type="term" value="F:metal ion binding"/>
    <property type="evidence" value="ECO:0007669"/>
    <property type="project" value="UniProtKB-KW"/>
</dbReference>
<dbReference type="GO" id="GO:0051537">
    <property type="term" value="F:2 iron, 2 sulfur cluster binding"/>
    <property type="evidence" value="ECO:0007669"/>
    <property type="project" value="UniProtKB-KW"/>
</dbReference>
<dbReference type="InterPro" id="IPR017941">
    <property type="entry name" value="Rieske_2Fe-2S"/>
</dbReference>
<keyword evidence="1" id="KW-0001">2Fe-2S</keyword>
<organism evidence="6 7">
    <name type="scientific">Paracandidimonas soli</name>
    <dbReference type="NCBI Taxonomy" id="1917182"/>
    <lineage>
        <taxon>Bacteria</taxon>
        <taxon>Pseudomonadati</taxon>
        <taxon>Pseudomonadota</taxon>
        <taxon>Betaproteobacteria</taxon>
        <taxon>Burkholderiales</taxon>
        <taxon>Alcaligenaceae</taxon>
        <taxon>Paracandidimonas</taxon>
    </lineage>
</organism>
<evidence type="ECO:0000256" key="2">
    <source>
        <dbReference type="ARBA" id="ARBA00022723"/>
    </source>
</evidence>
<dbReference type="OrthoDB" id="9790995at2"/>